<keyword evidence="2" id="KW-1185">Reference proteome</keyword>
<organism evidence="1 2">
    <name type="scientific">Aquamicrobium soli</name>
    <dbReference type="NCBI Taxonomy" id="1811518"/>
    <lineage>
        <taxon>Bacteria</taxon>
        <taxon>Pseudomonadati</taxon>
        <taxon>Pseudomonadota</taxon>
        <taxon>Alphaproteobacteria</taxon>
        <taxon>Hyphomicrobiales</taxon>
        <taxon>Phyllobacteriaceae</taxon>
        <taxon>Aquamicrobium</taxon>
    </lineage>
</organism>
<dbReference type="InterPro" id="IPR021508">
    <property type="entry name" value="Gp17-like"/>
</dbReference>
<accession>A0ABV7KH85</accession>
<gene>
    <name evidence="1" type="ORF">ACFOHJ_23075</name>
</gene>
<dbReference type="Pfam" id="PF11367">
    <property type="entry name" value="Tail_completion_gp17"/>
    <property type="match status" value="1"/>
</dbReference>
<comment type="caution">
    <text evidence="1">The sequence shown here is derived from an EMBL/GenBank/DDBJ whole genome shotgun (WGS) entry which is preliminary data.</text>
</comment>
<sequence length="136" mass="15124">MTAPAAEFQKALFEVLAGDDALTGLLGGAKIFDQAPADARFPYATFGRTSFYDWSTSTEGGVEQLFTLHVWSKAKGKKEILGIMERVKLRLDDADLALEMHRLVSLRFDYGEARYDEDVAVHHGLLRFRAVIETAA</sequence>
<dbReference type="RefSeq" id="WP_378225212.1">
    <property type="nucleotide sequence ID" value="NZ_JBHRTK010000031.1"/>
</dbReference>
<dbReference type="Proteomes" id="UP001595583">
    <property type="component" value="Unassembled WGS sequence"/>
</dbReference>
<proteinExistence type="predicted"/>
<reference evidence="2" key="1">
    <citation type="journal article" date="2019" name="Int. J. Syst. Evol. Microbiol.">
        <title>The Global Catalogue of Microorganisms (GCM) 10K type strain sequencing project: providing services to taxonomists for standard genome sequencing and annotation.</title>
        <authorList>
            <consortium name="The Broad Institute Genomics Platform"/>
            <consortium name="The Broad Institute Genome Sequencing Center for Infectious Disease"/>
            <person name="Wu L."/>
            <person name="Ma J."/>
        </authorList>
    </citation>
    <scope>NUCLEOTIDE SEQUENCE [LARGE SCALE GENOMIC DNA]</scope>
    <source>
        <strain evidence="2">KCTC 52165</strain>
    </source>
</reference>
<evidence type="ECO:0000313" key="1">
    <source>
        <dbReference type="EMBL" id="MFC3209107.1"/>
    </source>
</evidence>
<dbReference type="Gene3D" id="3.30.2000.30">
    <property type="match status" value="1"/>
</dbReference>
<dbReference type="EMBL" id="JBHRTK010000031">
    <property type="protein sequence ID" value="MFC3209107.1"/>
    <property type="molecule type" value="Genomic_DNA"/>
</dbReference>
<dbReference type="InterPro" id="IPR053745">
    <property type="entry name" value="Viral_Tail_Comp_sf"/>
</dbReference>
<name>A0ABV7KH85_9HYPH</name>
<protein>
    <submittedName>
        <fullName evidence="1">DUF3168 domain-containing protein</fullName>
    </submittedName>
</protein>
<evidence type="ECO:0000313" key="2">
    <source>
        <dbReference type="Proteomes" id="UP001595583"/>
    </source>
</evidence>